<feature type="transmembrane region" description="Helical" evidence="1">
    <location>
        <begin position="227"/>
        <end position="244"/>
    </location>
</feature>
<dbReference type="Proteomes" id="UP000440614">
    <property type="component" value="Unassembled WGS sequence"/>
</dbReference>
<feature type="transmembrane region" description="Helical" evidence="1">
    <location>
        <begin position="111"/>
        <end position="131"/>
    </location>
</feature>
<sequence length="337" mass="39389">MFYLFFLLIVLFLLYIQSRKRQYSTVAGICVPIIIIFVVICRYRVGYDYLTYYTLIENEEEAQILYLFSPLSIVWAEIALYFESPQMLFVLFGLPTFALLIFTLKKYSKDYALSVTILICFFFFTSLSIIRQALALAICFYGYRFIVKRSLIKYILCILIAALFHPSAGVAIIIYWLPFLKFRLVVLLSIISIVAKPLFFYMLNILGVYTSYLDGKMDIEGGKYTQLIYFLLFIICFVLGSKNIDKNKCNLFNVLLLSFVFVSFLGAHLGGRIAFYFNIYYCLLIPKVVKGLDGQLREQVKLLSYFLCISYFLLYLFVPFIKGVPSYYIPYKFIFFK</sequence>
<dbReference type="Proteomes" id="UP000283616">
    <property type="component" value="Unassembled WGS sequence"/>
</dbReference>
<gene>
    <name evidence="3" type="ORF">DW011_25470</name>
    <name evidence="2" type="ORF">GAO51_29415</name>
</gene>
<dbReference type="EMBL" id="QROV01000057">
    <property type="protein sequence ID" value="RHL52249.1"/>
    <property type="molecule type" value="Genomic_DNA"/>
</dbReference>
<protein>
    <submittedName>
        <fullName evidence="3">EpsG family protein</fullName>
    </submittedName>
</protein>
<feature type="transmembrane region" description="Helical" evidence="1">
    <location>
        <begin position="151"/>
        <end position="177"/>
    </location>
</feature>
<feature type="transmembrane region" description="Helical" evidence="1">
    <location>
        <begin position="88"/>
        <end position="104"/>
    </location>
</feature>
<evidence type="ECO:0000313" key="5">
    <source>
        <dbReference type="Proteomes" id="UP000440614"/>
    </source>
</evidence>
<comment type="caution">
    <text evidence="3">The sequence shown here is derived from an EMBL/GenBank/DDBJ whole genome shotgun (WGS) entry which is preliminary data.</text>
</comment>
<dbReference type="EMBL" id="WCSY01000061">
    <property type="protein sequence ID" value="KAB4303890.1"/>
    <property type="molecule type" value="Genomic_DNA"/>
</dbReference>
<keyword evidence="1" id="KW-0472">Membrane</keyword>
<evidence type="ECO:0000256" key="1">
    <source>
        <dbReference type="SAM" id="Phobius"/>
    </source>
</evidence>
<feature type="transmembrane region" description="Helical" evidence="1">
    <location>
        <begin position="251"/>
        <end position="267"/>
    </location>
</feature>
<organism evidence="3 4">
    <name type="scientific">Bacteroides thetaiotaomicron</name>
    <dbReference type="NCBI Taxonomy" id="818"/>
    <lineage>
        <taxon>Bacteria</taxon>
        <taxon>Pseudomonadati</taxon>
        <taxon>Bacteroidota</taxon>
        <taxon>Bacteroidia</taxon>
        <taxon>Bacteroidales</taxon>
        <taxon>Bacteroidaceae</taxon>
        <taxon>Bacteroides</taxon>
    </lineage>
</organism>
<dbReference type="Pfam" id="PF14897">
    <property type="entry name" value="EpsG"/>
    <property type="match status" value="1"/>
</dbReference>
<reference evidence="2 5" key="2">
    <citation type="journal article" date="2019" name="Nat. Med.">
        <title>A library of human gut bacterial isolates paired with longitudinal multiomics data enables mechanistic microbiome research.</title>
        <authorList>
            <person name="Poyet M."/>
            <person name="Groussin M."/>
            <person name="Gibbons S.M."/>
            <person name="Avila-Pacheco J."/>
            <person name="Jiang X."/>
            <person name="Kearney S.M."/>
            <person name="Perrotta A.R."/>
            <person name="Berdy B."/>
            <person name="Zhao S."/>
            <person name="Lieberman T.D."/>
            <person name="Swanson P.K."/>
            <person name="Smith M."/>
            <person name="Roesemann S."/>
            <person name="Alexander J.E."/>
            <person name="Rich S.A."/>
            <person name="Livny J."/>
            <person name="Vlamakis H."/>
            <person name="Clish C."/>
            <person name="Bullock K."/>
            <person name="Deik A."/>
            <person name="Scott J."/>
            <person name="Pierce K.A."/>
            <person name="Xavier R.J."/>
            <person name="Alm E.J."/>
        </authorList>
    </citation>
    <scope>NUCLEOTIDE SEQUENCE [LARGE SCALE GENOMIC DNA]</scope>
    <source>
        <strain evidence="2 5">BIOML-A188</strain>
    </source>
</reference>
<dbReference type="RefSeq" id="WP_072066636.1">
    <property type="nucleotide sequence ID" value="NZ_CAXVLI010000020.1"/>
</dbReference>
<feature type="transmembrane region" description="Helical" evidence="1">
    <location>
        <begin position="302"/>
        <end position="321"/>
    </location>
</feature>
<dbReference type="InterPro" id="IPR049458">
    <property type="entry name" value="EpsG-like"/>
</dbReference>
<evidence type="ECO:0000313" key="2">
    <source>
        <dbReference type="EMBL" id="KAB4303890.1"/>
    </source>
</evidence>
<proteinExistence type="predicted"/>
<feature type="transmembrane region" description="Helical" evidence="1">
    <location>
        <begin position="26"/>
        <end position="43"/>
    </location>
</feature>
<keyword evidence="1" id="KW-0812">Transmembrane</keyword>
<evidence type="ECO:0000313" key="4">
    <source>
        <dbReference type="Proteomes" id="UP000283616"/>
    </source>
</evidence>
<accession>A0A415LT77</accession>
<feature type="transmembrane region" description="Helical" evidence="1">
    <location>
        <begin position="184"/>
        <end position="207"/>
    </location>
</feature>
<keyword evidence="1" id="KW-1133">Transmembrane helix</keyword>
<dbReference type="AlphaFoldDB" id="A0A415LT77"/>
<name>A0A415LT77_BACT4</name>
<feature type="transmembrane region" description="Helical" evidence="1">
    <location>
        <begin position="64"/>
        <end position="82"/>
    </location>
</feature>
<evidence type="ECO:0000313" key="3">
    <source>
        <dbReference type="EMBL" id="RHL52249.1"/>
    </source>
</evidence>
<reference evidence="3 4" key="1">
    <citation type="submission" date="2018-08" db="EMBL/GenBank/DDBJ databases">
        <title>A genome reference for cultivated species of the human gut microbiota.</title>
        <authorList>
            <person name="Zou Y."/>
            <person name="Xue W."/>
            <person name="Luo G."/>
        </authorList>
    </citation>
    <scope>NUCLEOTIDE SEQUENCE [LARGE SCALE GENOMIC DNA]</scope>
    <source>
        <strain evidence="3 4">AF37-12</strain>
    </source>
</reference>